<dbReference type="PANTHER" id="PTHR30620">
    <property type="entry name" value="PERIPLASMIC BETA-GLUCOSIDASE-RELATED"/>
    <property type="match status" value="1"/>
</dbReference>
<dbReference type="SUPFAM" id="SSF52279">
    <property type="entry name" value="Beta-D-glucan exohydrolase, C-terminal domain"/>
    <property type="match status" value="1"/>
</dbReference>
<comment type="caution">
    <text evidence="3">The sequence shown here is derived from an EMBL/GenBank/DDBJ whole genome shotgun (WGS) entry which is preliminary data.</text>
</comment>
<name>A0ABQ7MZ48_BRACM</name>
<feature type="compositionally biased region" description="Polar residues" evidence="2">
    <location>
        <begin position="1"/>
        <end position="13"/>
    </location>
</feature>
<gene>
    <name evidence="3" type="primary">A03g501980.1_BraROA</name>
    <name evidence="3" type="ORF">IGI04_010077</name>
</gene>
<protein>
    <submittedName>
        <fullName evidence="3">Uncharacterized protein</fullName>
    </submittedName>
</protein>
<dbReference type="InterPro" id="IPR051915">
    <property type="entry name" value="Cellulose_Degrad_GH3"/>
</dbReference>
<sequence length="106" mass="11686">MVTDSTRVNSSLLRETPNKDTSELHAEATYTIVGEAPYAETQGERKTWHEVFSGLVTRHPLIKPYLRTIDALAVAWLSATEGQGVADVLFGDHPFNGTLPRRLAHG</sequence>
<feature type="compositionally biased region" description="Basic and acidic residues" evidence="2">
    <location>
        <begin position="16"/>
        <end position="25"/>
    </location>
</feature>
<evidence type="ECO:0000256" key="1">
    <source>
        <dbReference type="ARBA" id="ARBA00022801"/>
    </source>
</evidence>
<reference evidence="3 4" key="1">
    <citation type="submission" date="2021-03" db="EMBL/GenBank/DDBJ databases">
        <authorList>
            <person name="King G.J."/>
            <person name="Bancroft I."/>
            <person name="Baten A."/>
            <person name="Bloomfield J."/>
            <person name="Borpatragohain P."/>
            <person name="He Z."/>
            <person name="Irish N."/>
            <person name="Irwin J."/>
            <person name="Liu K."/>
            <person name="Mauleon R.P."/>
            <person name="Moore J."/>
            <person name="Morris R."/>
            <person name="Ostergaard L."/>
            <person name="Wang B."/>
            <person name="Wells R."/>
        </authorList>
    </citation>
    <scope>NUCLEOTIDE SEQUENCE [LARGE SCALE GENOMIC DNA]</scope>
    <source>
        <strain evidence="3">R-o-18</strain>
        <tissue evidence="3">Leaf</tissue>
    </source>
</reference>
<dbReference type="EMBL" id="JADBGQ010000003">
    <property type="protein sequence ID" value="KAG5403958.1"/>
    <property type="molecule type" value="Genomic_DNA"/>
</dbReference>
<dbReference type="Proteomes" id="UP000823674">
    <property type="component" value="Chromosome A03"/>
</dbReference>
<evidence type="ECO:0000256" key="2">
    <source>
        <dbReference type="SAM" id="MobiDB-lite"/>
    </source>
</evidence>
<accession>A0ABQ7MZ48</accession>
<keyword evidence="1" id="KW-0378">Hydrolase</keyword>
<dbReference type="InterPro" id="IPR036881">
    <property type="entry name" value="Glyco_hydro_3_C_sf"/>
</dbReference>
<evidence type="ECO:0000313" key="3">
    <source>
        <dbReference type="EMBL" id="KAG5403958.1"/>
    </source>
</evidence>
<proteinExistence type="predicted"/>
<evidence type="ECO:0000313" key="4">
    <source>
        <dbReference type="Proteomes" id="UP000823674"/>
    </source>
</evidence>
<feature type="region of interest" description="Disordered" evidence="2">
    <location>
        <begin position="1"/>
        <end position="25"/>
    </location>
</feature>
<dbReference type="Gene3D" id="3.40.50.1700">
    <property type="entry name" value="Glycoside hydrolase family 3 C-terminal domain"/>
    <property type="match status" value="1"/>
</dbReference>
<organism evidence="3 4">
    <name type="scientific">Brassica rapa subsp. trilocularis</name>
    <dbReference type="NCBI Taxonomy" id="1813537"/>
    <lineage>
        <taxon>Eukaryota</taxon>
        <taxon>Viridiplantae</taxon>
        <taxon>Streptophyta</taxon>
        <taxon>Embryophyta</taxon>
        <taxon>Tracheophyta</taxon>
        <taxon>Spermatophyta</taxon>
        <taxon>Magnoliopsida</taxon>
        <taxon>eudicotyledons</taxon>
        <taxon>Gunneridae</taxon>
        <taxon>Pentapetalae</taxon>
        <taxon>rosids</taxon>
        <taxon>malvids</taxon>
        <taxon>Brassicales</taxon>
        <taxon>Brassicaceae</taxon>
        <taxon>Brassiceae</taxon>
        <taxon>Brassica</taxon>
    </lineage>
</organism>
<keyword evidence="4" id="KW-1185">Reference proteome</keyword>
<dbReference type="PANTHER" id="PTHR30620:SF90">
    <property type="entry name" value="BETA-D-GLUCAN EXOHYDROLASE-LIKE PROTEIN"/>
    <property type="match status" value="1"/>
</dbReference>